<feature type="transmembrane region" description="Helical" evidence="1">
    <location>
        <begin position="133"/>
        <end position="152"/>
    </location>
</feature>
<feature type="transmembrane region" description="Helical" evidence="1">
    <location>
        <begin position="164"/>
        <end position="187"/>
    </location>
</feature>
<sequence length="440" mass="48827">MSEITRGIKNFMAHRFSLSEDKADEAVIIEAIRKNVDFKGANLWALIFAVFIASIGLNVNSTAVIIGAMLISPIMGPVMGIGLGIGINDLELVKKGGKNLLVATLFSILTSTLYFYITPLHEAQSELLARTSPSIWDVFIAFFGGLAGMVAASRNERSNVIPGVAIATALMPPLCTAGFGLATGNWLYALGALYLYFINSVFIAIATFLMARYIKMHRKHFDDPGIGKKVNRYMVIVVLITIIPSVVMAYRIVDKSIFETNARKFVEERFRFHNTQVVSKSYKYSQKNKEIDLLLIGNELSKQELDSLRLHLNDYKLRGVKLNIRQGLNAKQEIDFSQIKASIMEDVFSRQQRTDTVKATVKTPAVADTSVLAELKVLYPGIRSFGISSMVVHTAEGRKADTLKVALAGFGSAIRPADRIRLEQWLRVRYKTAGIRLIVQ</sequence>
<dbReference type="RefSeq" id="WP_256539361.1">
    <property type="nucleotide sequence ID" value="NZ_JANHOH010000002.1"/>
</dbReference>
<evidence type="ECO:0000313" key="3">
    <source>
        <dbReference type="Proteomes" id="UP001204376"/>
    </source>
</evidence>
<dbReference type="PANTHER" id="PTHR20992">
    <property type="entry name" value="AT15442P-RELATED"/>
    <property type="match status" value="1"/>
</dbReference>
<protein>
    <submittedName>
        <fullName evidence="2">TIGR00341 family protein</fullName>
    </submittedName>
</protein>
<dbReference type="PANTHER" id="PTHR20992:SF9">
    <property type="entry name" value="AT15442P-RELATED"/>
    <property type="match status" value="1"/>
</dbReference>
<dbReference type="Proteomes" id="UP001204376">
    <property type="component" value="Unassembled WGS sequence"/>
</dbReference>
<feature type="transmembrane region" description="Helical" evidence="1">
    <location>
        <begin position="193"/>
        <end position="213"/>
    </location>
</feature>
<name>A0ABT1T3J0_9SPHI</name>
<accession>A0ABT1T3J0</accession>
<comment type="caution">
    <text evidence="2">The sequence shown here is derived from an EMBL/GenBank/DDBJ whole genome shotgun (WGS) entry which is preliminary data.</text>
</comment>
<reference evidence="2 3" key="1">
    <citation type="submission" date="2022-07" db="EMBL/GenBank/DDBJ databases">
        <title>Mucilaginibacter sp. JC4.</title>
        <authorList>
            <person name="Le V."/>
            <person name="Ko S.-R."/>
            <person name="Ahn C.-Y."/>
            <person name="Oh H.-M."/>
        </authorList>
    </citation>
    <scope>NUCLEOTIDE SEQUENCE [LARGE SCALE GENOMIC DNA]</scope>
    <source>
        <strain evidence="2 3">JC4</strain>
    </source>
</reference>
<evidence type="ECO:0000256" key="1">
    <source>
        <dbReference type="SAM" id="Phobius"/>
    </source>
</evidence>
<feature type="transmembrane region" description="Helical" evidence="1">
    <location>
        <begin position="233"/>
        <end position="253"/>
    </location>
</feature>
<feature type="transmembrane region" description="Helical" evidence="1">
    <location>
        <begin position="99"/>
        <end position="117"/>
    </location>
</feature>
<keyword evidence="1" id="KW-0472">Membrane</keyword>
<dbReference type="NCBIfam" id="TIGR00341">
    <property type="entry name" value="TIGR00341 family protein"/>
    <property type="match status" value="1"/>
</dbReference>
<keyword evidence="1" id="KW-1133">Transmembrane helix</keyword>
<evidence type="ECO:0000313" key="2">
    <source>
        <dbReference type="EMBL" id="MCQ6959174.1"/>
    </source>
</evidence>
<proteinExistence type="predicted"/>
<gene>
    <name evidence="2" type="ORF">NPE20_14450</name>
</gene>
<organism evidence="2 3">
    <name type="scientific">Mucilaginibacter aquariorum</name>
    <dbReference type="NCBI Taxonomy" id="2967225"/>
    <lineage>
        <taxon>Bacteria</taxon>
        <taxon>Pseudomonadati</taxon>
        <taxon>Bacteroidota</taxon>
        <taxon>Sphingobacteriia</taxon>
        <taxon>Sphingobacteriales</taxon>
        <taxon>Sphingobacteriaceae</taxon>
        <taxon>Mucilaginibacter</taxon>
    </lineage>
</organism>
<dbReference type="InterPro" id="IPR005240">
    <property type="entry name" value="DUF389"/>
</dbReference>
<keyword evidence="1" id="KW-0812">Transmembrane</keyword>
<keyword evidence="3" id="KW-1185">Reference proteome</keyword>
<dbReference type="Pfam" id="PF04087">
    <property type="entry name" value="DUF389"/>
    <property type="match status" value="1"/>
</dbReference>
<feature type="transmembrane region" description="Helical" evidence="1">
    <location>
        <begin position="41"/>
        <end position="59"/>
    </location>
</feature>
<dbReference type="EMBL" id="JANHOH010000002">
    <property type="protein sequence ID" value="MCQ6959174.1"/>
    <property type="molecule type" value="Genomic_DNA"/>
</dbReference>
<feature type="transmembrane region" description="Helical" evidence="1">
    <location>
        <begin position="65"/>
        <end position="87"/>
    </location>
</feature>